<gene>
    <name evidence="4" type="ORF">B5V02_28605</name>
</gene>
<dbReference type="EMBL" id="MZXV01000062">
    <property type="protein sequence ID" value="PZV35037.1"/>
    <property type="molecule type" value="Genomic_DNA"/>
</dbReference>
<evidence type="ECO:0000259" key="3">
    <source>
        <dbReference type="Pfam" id="PF25023"/>
    </source>
</evidence>
<evidence type="ECO:0000256" key="2">
    <source>
        <dbReference type="SAM" id="MobiDB-lite"/>
    </source>
</evidence>
<keyword evidence="1" id="KW-0677">Repeat</keyword>
<dbReference type="PANTHER" id="PTHR32305">
    <property type="match status" value="1"/>
</dbReference>
<protein>
    <recommendedName>
        <fullName evidence="3">Teneurin-like YD-shell domain-containing protein</fullName>
    </recommendedName>
</protein>
<dbReference type="NCBIfam" id="TIGR03696">
    <property type="entry name" value="Rhs_assc_core"/>
    <property type="match status" value="1"/>
</dbReference>
<feature type="region of interest" description="Disordered" evidence="2">
    <location>
        <begin position="489"/>
        <end position="529"/>
    </location>
</feature>
<dbReference type="PANTHER" id="PTHR32305:SF15">
    <property type="entry name" value="PROTEIN RHSA-RELATED"/>
    <property type="match status" value="1"/>
</dbReference>
<dbReference type="Pfam" id="PF25023">
    <property type="entry name" value="TEN_YD-shell"/>
    <property type="match status" value="1"/>
</dbReference>
<dbReference type="Pfam" id="PF14412">
    <property type="entry name" value="AHH"/>
    <property type="match status" value="1"/>
</dbReference>
<keyword evidence="5" id="KW-1185">Reference proteome</keyword>
<sequence>MSNRGIRASRDLRCELRTTVTVHFYHTPLDHRCTPPAHFARKNSALSPYSGRTPADSWTYVYDGADRLTSSNNAGNNALDENFVYAANDNMTSRTRVGTYVYPSGGAPRPHAPTSVGTKTLAYDANGNMTSDGSRTLVWDEANRLKTITLSSNTVNLAYGPDGARAKKTSAFATTLYPDASVEIDPKTPGAEIYTRYPHPDVKVVNGAIYFLHRDHLASVRMVTDAAGAIFEQTNYATYGERLNTGFQTQKGYIGERFDPETGLLYLNARYMDPVLGRFISPDDWDPTLPGVGTNRYAYAGNDPVNKADNNGHADGDPGYWGGGPIGPFDTGYRNADVALNSVASAMNMVAGPIVEVGAAYDPYADVVTNFSNTTPTAFDDTFAAFGKYTATAAVSARMGWPARIDDHHIISNTFRNHPLIKALDINLDAKENLMPALQRGFTDAHRVYNADVRRQLDTINHLLETRQITPDKARQEVAALRSRMKEYVEKNPDALTKAKPETTTDKQTTTEKSDGNSGFGVNDSVPNK</sequence>
<dbReference type="AlphaFoldDB" id="A0A2W7BWR7"/>
<dbReference type="InterPro" id="IPR032871">
    <property type="entry name" value="AHH_dom_containing"/>
</dbReference>
<dbReference type="Gene3D" id="2.180.10.10">
    <property type="entry name" value="RHS repeat-associated core"/>
    <property type="match status" value="1"/>
</dbReference>
<comment type="caution">
    <text evidence="4">The sequence shown here is derived from an EMBL/GenBank/DDBJ whole genome shotgun (WGS) entry which is preliminary data.</text>
</comment>
<accession>A0A2W7BWR7</accession>
<dbReference type="Proteomes" id="UP000248616">
    <property type="component" value="Unassembled WGS sequence"/>
</dbReference>
<reference evidence="5" key="1">
    <citation type="submission" date="2017-03" db="EMBL/GenBank/DDBJ databases">
        <authorList>
            <person name="Safronova V.I."/>
            <person name="Sazanova A.L."/>
            <person name="Chirak E.R."/>
        </authorList>
    </citation>
    <scope>NUCLEOTIDE SEQUENCE [LARGE SCALE GENOMIC DNA]</scope>
    <source>
        <strain evidence="5">Ach-343</strain>
    </source>
</reference>
<feature type="compositionally biased region" description="Basic and acidic residues" evidence="2">
    <location>
        <begin position="489"/>
        <end position="515"/>
    </location>
</feature>
<feature type="domain" description="Teneurin-like YD-shell" evidence="3">
    <location>
        <begin position="206"/>
        <end position="305"/>
    </location>
</feature>
<name>A0A2W7BWR7_9HYPH</name>
<evidence type="ECO:0000313" key="4">
    <source>
        <dbReference type="EMBL" id="PZV35037.1"/>
    </source>
</evidence>
<evidence type="ECO:0000256" key="1">
    <source>
        <dbReference type="ARBA" id="ARBA00022737"/>
    </source>
</evidence>
<dbReference type="InterPro" id="IPR056823">
    <property type="entry name" value="TEN-like_YD-shell"/>
</dbReference>
<dbReference type="InterPro" id="IPR022385">
    <property type="entry name" value="Rhs_assc_core"/>
</dbReference>
<dbReference type="InterPro" id="IPR050708">
    <property type="entry name" value="T6SS_VgrG/RHS"/>
</dbReference>
<proteinExistence type="predicted"/>
<organism evidence="4 5">
    <name type="scientific">Mesorhizobium kowhaii</name>
    <dbReference type="NCBI Taxonomy" id="1300272"/>
    <lineage>
        <taxon>Bacteria</taxon>
        <taxon>Pseudomonadati</taxon>
        <taxon>Pseudomonadota</taxon>
        <taxon>Alphaproteobacteria</taxon>
        <taxon>Hyphomicrobiales</taxon>
        <taxon>Phyllobacteriaceae</taxon>
        <taxon>Mesorhizobium</taxon>
    </lineage>
</organism>
<evidence type="ECO:0000313" key="5">
    <source>
        <dbReference type="Proteomes" id="UP000248616"/>
    </source>
</evidence>